<evidence type="ECO:0000256" key="1">
    <source>
        <dbReference type="ARBA" id="ARBA00022801"/>
    </source>
</evidence>
<dbReference type="EMBL" id="SIHI01000001">
    <property type="protein sequence ID" value="TWT58327.1"/>
    <property type="molecule type" value="Genomic_DNA"/>
</dbReference>
<dbReference type="Gene3D" id="2.60.40.10">
    <property type="entry name" value="Immunoglobulins"/>
    <property type="match status" value="1"/>
</dbReference>
<proteinExistence type="predicted"/>
<dbReference type="Pfam" id="PF03629">
    <property type="entry name" value="SASA"/>
    <property type="match status" value="1"/>
</dbReference>
<keyword evidence="4" id="KW-1185">Reference proteome</keyword>
<keyword evidence="1" id="KW-0378">Hydrolase</keyword>
<evidence type="ECO:0000313" key="4">
    <source>
        <dbReference type="Proteomes" id="UP000317243"/>
    </source>
</evidence>
<sequence length="509" mass="56341">MSKSNLPQFIILVVLMLLGIAPDAVSAELRVAGILTDHMVLQRDQPIHVRGWTEVGDAVTVTFADQTKQATSDKNGKWSVTFEPFAASLQGRLLRIKSGEESIVINDVLVGEVWHASGQSNMAMTVGAMSRELETVKDDIAEADYPGIRFCRINEPESPEPLTDLRKPVDWIVCQPKTVSRFSGVAFYFARRLNAELNVPIGVIDTSRGGTPIEPFIPRSAFDSHSTLKKELELGDREDLVGIWKLPGGVRARDANWLPGRLFNSRMAPISRFSVRGTIWYQGESNSGVQEDPRDYQHKMRALINGWRQEFGNEKMPVYFVQLPGSGAGEGWPYLRGQQRLAADLPHTGMVVTIDIDGEGIHPPNKIDVGHRLARWALAKNYGKRLAFSGPMFDRQEIHGKKIIIHFLHGESGLMIAKKEGLAKPVEVLDEELLNFEITDASGDWQPAIATIVGKTVIVTNTKVSSPIAIQYAYAVSPENCNLYNHAGLPASPFCSLPDLLTYDPKLPE</sequence>
<dbReference type="AlphaFoldDB" id="A0A5C5X5D9"/>
<comment type="caution">
    <text evidence="3">The sequence shown here is derived from an EMBL/GenBank/DDBJ whole genome shotgun (WGS) entry which is preliminary data.</text>
</comment>
<evidence type="ECO:0000259" key="2">
    <source>
        <dbReference type="Pfam" id="PF03629"/>
    </source>
</evidence>
<accession>A0A5C5X5D9</accession>
<dbReference type="InterPro" id="IPR036514">
    <property type="entry name" value="SGNH_hydro_sf"/>
</dbReference>
<evidence type="ECO:0000313" key="3">
    <source>
        <dbReference type="EMBL" id="TWT58327.1"/>
    </source>
</evidence>
<organism evidence="3 4">
    <name type="scientific">Thalassoglobus neptunius</name>
    <dbReference type="NCBI Taxonomy" id="1938619"/>
    <lineage>
        <taxon>Bacteria</taxon>
        <taxon>Pseudomonadati</taxon>
        <taxon>Planctomycetota</taxon>
        <taxon>Planctomycetia</taxon>
        <taxon>Planctomycetales</taxon>
        <taxon>Planctomycetaceae</taxon>
        <taxon>Thalassoglobus</taxon>
    </lineage>
</organism>
<dbReference type="GO" id="GO:0001681">
    <property type="term" value="F:sialate O-acetylesterase activity"/>
    <property type="evidence" value="ECO:0007669"/>
    <property type="project" value="InterPro"/>
</dbReference>
<gene>
    <name evidence="3" type="ORF">KOR42_17010</name>
</gene>
<dbReference type="Proteomes" id="UP000317243">
    <property type="component" value="Unassembled WGS sequence"/>
</dbReference>
<dbReference type="RefSeq" id="WP_197440972.1">
    <property type="nucleotide sequence ID" value="NZ_SIHI01000001.1"/>
</dbReference>
<feature type="domain" description="Sialate O-acetylesterase" evidence="2">
    <location>
        <begin position="112"/>
        <end position="375"/>
    </location>
</feature>
<dbReference type="InterPro" id="IPR005181">
    <property type="entry name" value="SASA"/>
</dbReference>
<dbReference type="SUPFAM" id="SSF52266">
    <property type="entry name" value="SGNH hydrolase"/>
    <property type="match status" value="1"/>
</dbReference>
<protein>
    <recommendedName>
        <fullName evidence="2">Sialate O-acetylesterase domain-containing protein</fullName>
    </recommendedName>
</protein>
<dbReference type="GO" id="GO:0005975">
    <property type="term" value="P:carbohydrate metabolic process"/>
    <property type="evidence" value="ECO:0007669"/>
    <property type="project" value="TreeGrafter"/>
</dbReference>
<dbReference type="InterPro" id="IPR013783">
    <property type="entry name" value="Ig-like_fold"/>
</dbReference>
<dbReference type="Gene3D" id="3.40.50.1110">
    <property type="entry name" value="SGNH hydrolase"/>
    <property type="match status" value="1"/>
</dbReference>
<dbReference type="PANTHER" id="PTHR22901">
    <property type="entry name" value="SIALATE O-ACETYLESTERASE"/>
    <property type="match status" value="1"/>
</dbReference>
<dbReference type="InterPro" id="IPR039329">
    <property type="entry name" value="SIAE"/>
</dbReference>
<reference evidence="3 4" key="1">
    <citation type="submission" date="2019-02" db="EMBL/GenBank/DDBJ databases">
        <title>Deep-cultivation of Planctomycetes and their phenomic and genomic characterization uncovers novel biology.</title>
        <authorList>
            <person name="Wiegand S."/>
            <person name="Jogler M."/>
            <person name="Boedeker C."/>
            <person name="Pinto D."/>
            <person name="Vollmers J."/>
            <person name="Rivas-Marin E."/>
            <person name="Kohn T."/>
            <person name="Peeters S.H."/>
            <person name="Heuer A."/>
            <person name="Rast P."/>
            <person name="Oberbeckmann S."/>
            <person name="Bunk B."/>
            <person name="Jeske O."/>
            <person name="Meyerdierks A."/>
            <person name="Storesund J.E."/>
            <person name="Kallscheuer N."/>
            <person name="Luecker S."/>
            <person name="Lage O.M."/>
            <person name="Pohl T."/>
            <person name="Merkel B.J."/>
            <person name="Hornburger P."/>
            <person name="Mueller R.-W."/>
            <person name="Bruemmer F."/>
            <person name="Labrenz M."/>
            <person name="Spormann A.M."/>
            <person name="Op Den Camp H."/>
            <person name="Overmann J."/>
            <person name="Amann R."/>
            <person name="Jetten M.S.M."/>
            <person name="Mascher T."/>
            <person name="Medema M.H."/>
            <person name="Devos D.P."/>
            <person name="Kaster A.-K."/>
            <person name="Ovreas L."/>
            <person name="Rohde M."/>
            <person name="Galperin M.Y."/>
            <person name="Jogler C."/>
        </authorList>
    </citation>
    <scope>NUCLEOTIDE SEQUENCE [LARGE SCALE GENOMIC DNA]</scope>
    <source>
        <strain evidence="3 4">KOR42</strain>
    </source>
</reference>
<dbReference type="PANTHER" id="PTHR22901:SF0">
    <property type="entry name" value="SIALATE O-ACETYLESTERASE"/>
    <property type="match status" value="1"/>
</dbReference>
<name>A0A5C5X5D9_9PLAN</name>